<dbReference type="GO" id="GO:0004527">
    <property type="term" value="F:exonuclease activity"/>
    <property type="evidence" value="ECO:0007669"/>
    <property type="project" value="UniProtKB-KW"/>
</dbReference>
<dbReference type="PANTHER" id="PTHR12801">
    <property type="entry name" value="RNA EXONUCLEASE REXO1 / RECO3 FAMILY MEMBER-RELATED"/>
    <property type="match status" value="1"/>
</dbReference>
<dbReference type="GeneID" id="63914794"/>
<feature type="region of interest" description="Disordered" evidence="7">
    <location>
        <begin position="168"/>
        <end position="206"/>
    </location>
</feature>
<gene>
    <name evidence="10" type="ORF">M437DRAFT_47253</name>
</gene>
<keyword evidence="1" id="KW-0540">Nuclease</keyword>
<dbReference type="GO" id="GO:0003723">
    <property type="term" value="F:RNA binding"/>
    <property type="evidence" value="ECO:0007669"/>
    <property type="project" value="UniProtKB-UniRule"/>
</dbReference>
<accession>A0A074VW06</accession>
<keyword evidence="6" id="KW-0175">Coiled coil</keyword>
<evidence type="ECO:0000313" key="10">
    <source>
        <dbReference type="EMBL" id="KEQ63449.1"/>
    </source>
</evidence>
<dbReference type="Proteomes" id="UP000030672">
    <property type="component" value="Unassembled WGS sequence"/>
</dbReference>
<dbReference type="AlphaFoldDB" id="A0A074VW06"/>
<keyword evidence="4" id="KW-0862">Zinc</keyword>
<keyword evidence="3" id="KW-0269">Exonuclease</keyword>
<keyword evidence="4" id="KW-0863">Zinc-finger</keyword>
<dbReference type="SUPFAM" id="SSF53098">
    <property type="entry name" value="Ribonuclease H-like"/>
    <property type="match status" value="1"/>
</dbReference>
<dbReference type="SMART" id="SM00360">
    <property type="entry name" value="RRM"/>
    <property type="match status" value="1"/>
</dbReference>
<evidence type="ECO:0000259" key="9">
    <source>
        <dbReference type="PROSITE" id="PS50157"/>
    </source>
</evidence>
<dbReference type="EMBL" id="KL584831">
    <property type="protein sequence ID" value="KEQ63449.1"/>
    <property type="molecule type" value="Genomic_DNA"/>
</dbReference>
<dbReference type="GO" id="GO:0006364">
    <property type="term" value="P:rRNA processing"/>
    <property type="evidence" value="ECO:0007669"/>
    <property type="project" value="TreeGrafter"/>
</dbReference>
<dbReference type="STRING" id="1043003.A0A074VW06"/>
<dbReference type="HOGENOM" id="CLU_365215_0_0_1"/>
<keyword evidence="2" id="KW-0378">Hydrolase</keyword>
<dbReference type="GO" id="GO:0008270">
    <property type="term" value="F:zinc ion binding"/>
    <property type="evidence" value="ECO:0007669"/>
    <property type="project" value="UniProtKB-KW"/>
</dbReference>
<evidence type="ECO:0000313" key="11">
    <source>
        <dbReference type="Proteomes" id="UP000030672"/>
    </source>
</evidence>
<dbReference type="InterPro" id="IPR000504">
    <property type="entry name" value="RRM_dom"/>
</dbReference>
<dbReference type="CDD" id="cd00590">
    <property type="entry name" value="RRM_SF"/>
    <property type="match status" value="1"/>
</dbReference>
<evidence type="ECO:0000259" key="8">
    <source>
        <dbReference type="PROSITE" id="PS50102"/>
    </source>
</evidence>
<dbReference type="InterPro" id="IPR036397">
    <property type="entry name" value="RNaseH_sf"/>
</dbReference>
<dbReference type="RefSeq" id="XP_040880472.1">
    <property type="nucleotide sequence ID" value="XM_041021421.1"/>
</dbReference>
<protein>
    <recommendedName>
        <fullName evidence="12">RRM domain-containing protein</fullName>
    </recommendedName>
</protein>
<dbReference type="CDD" id="cd06137">
    <property type="entry name" value="DEDDh_RNase"/>
    <property type="match status" value="1"/>
</dbReference>
<name>A0A074VW06_AURM1</name>
<organism evidence="10 11">
    <name type="scientific">Aureobasidium melanogenum (strain CBS 110374)</name>
    <name type="common">Aureobasidium pullulans var. melanogenum</name>
    <dbReference type="NCBI Taxonomy" id="1043003"/>
    <lineage>
        <taxon>Eukaryota</taxon>
        <taxon>Fungi</taxon>
        <taxon>Dikarya</taxon>
        <taxon>Ascomycota</taxon>
        <taxon>Pezizomycotina</taxon>
        <taxon>Dothideomycetes</taxon>
        <taxon>Dothideomycetidae</taxon>
        <taxon>Dothideales</taxon>
        <taxon>Saccotheciaceae</taxon>
        <taxon>Aureobasidium</taxon>
    </lineage>
</organism>
<proteinExistence type="predicted"/>
<sequence length="790" mass="87079">MAQVKILKRSRDAVSCSSCKQRYDLIEALDQHLETSLTGRRICRRTKAPALIVCIECERDFPSVQELKQHIQNSLFHHPELSEPTGRVVFVGRLPANVRERDIVNTLFDGFIVETTSIRTHCPHFDNFAFITLTTAAEANRAVKVLHNKRLFNQKVIVSLQRPKKDLTIQASGPKPRSRILSMAPSYSSTKSPAMASGKENTGPLPPVNMRLPQSVPAYAQPMSPPFDPRMSTFLYNTTSPVVYNQYYPVLPYHPPAPNGYVQSGPIASFSPAPVNHNLRYQSPPSFVPNSTLPATQPPPQSSTEQRPCRQRGRRKQFPPQYDGASNSPTASPPIVIEPENTMVPITADTKYDSAVQTSSSCTTSTSSMASSTSSPYCDDQTWPPLVSSGPVTEARAWTSFHDDQYDDAYRTLVQHCHDTNSLVAAGFNIREPTMPPLADLRAKIKCRSCRSSRQHLDRLIAESGVRGCPVAKNGMHTFGGISHLTSLYEDFEHPPAVCPSSLIGKRRAIALDCEMAGGRIGDGLVNQVIQLTAIDYFSGEVLISALVKPTLVIQQWRTNIHGVSPSMMSKAVNNGTALENVFHARELLFSFMNSNTILVGHALHNDLNVLKIAHDRCVDSEILAKVAIDRASHNNGVGLKKLCDTLLSLSVQRTAFHSCLEDTFAAREAVIYMVSHPEELSVWAQAKQKVIDEEAAKRAAAKQAKEEAREQAAANEASERAARADDKRVKAVLTMAMPALVPNPVNEIPDELQMYRGPSVGKKQKGGAWKVLDYGGDRGSQIRHGKKRR</sequence>
<dbReference type="InterPro" id="IPR012677">
    <property type="entry name" value="Nucleotide-bd_a/b_plait_sf"/>
</dbReference>
<feature type="domain" description="RRM" evidence="8">
    <location>
        <begin position="87"/>
        <end position="163"/>
    </location>
</feature>
<evidence type="ECO:0000256" key="6">
    <source>
        <dbReference type="SAM" id="Coils"/>
    </source>
</evidence>
<evidence type="ECO:0000256" key="5">
    <source>
        <dbReference type="PROSITE-ProRule" id="PRU00176"/>
    </source>
</evidence>
<feature type="coiled-coil region" evidence="6">
    <location>
        <begin position="692"/>
        <end position="722"/>
    </location>
</feature>
<evidence type="ECO:0000256" key="2">
    <source>
        <dbReference type="ARBA" id="ARBA00022801"/>
    </source>
</evidence>
<evidence type="ECO:0008006" key="12">
    <source>
        <dbReference type="Google" id="ProtNLM"/>
    </source>
</evidence>
<feature type="compositionally biased region" description="Polar residues" evidence="7">
    <location>
        <begin position="279"/>
        <end position="295"/>
    </location>
</feature>
<dbReference type="GO" id="GO:0005634">
    <property type="term" value="C:nucleus"/>
    <property type="evidence" value="ECO:0007669"/>
    <property type="project" value="TreeGrafter"/>
</dbReference>
<evidence type="ECO:0000256" key="4">
    <source>
        <dbReference type="PROSITE-ProRule" id="PRU00042"/>
    </source>
</evidence>
<dbReference type="InterPro" id="IPR013087">
    <property type="entry name" value="Znf_C2H2_type"/>
</dbReference>
<dbReference type="GO" id="GO:0000027">
    <property type="term" value="P:ribosomal large subunit assembly"/>
    <property type="evidence" value="ECO:0007669"/>
    <property type="project" value="TreeGrafter"/>
</dbReference>
<evidence type="ECO:0000256" key="1">
    <source>
        <dbReference type="ARBA" id="ARBA00022722"/>
    </source>
</evidence>
<keyword evidence="5" id="KW-0694">RNA-binding</keyword>
<feature type="region of interest" description="Disordered" evidence="7">
    <location>
        <begin position="757"/>
        <end position="790"/>
    </location>
</feature>
<keyword evidence="11" id="KW-1185">Reference proteome</keyword>
<dbReference type="InterPro" id="IPR013520">
    <property type="entry name" value="Ribonucl_H"/>
</dbReference>
<feature type="domain" description="C2H2-type" evidence="9">
    <location>
        <begin position="52"/>
        <end position="82"/>
    </location>
</feature>
<dbReference type="PROSITE" id="PS50102">
    <property type="entry name" value="RRM"/>
    <property type="match status" value="1"/>
</dbReference>
<evidence type="ECO:0000256" key="3">
    <source>
        <dbReference type="ARBA" id="ARBA00022839"/>
    </source>
</evidence>
<dbReference type="InterPro" id="IPR035979">
    <property type="entry name" value="RBD_domain_sf"/>
</dbReference>
<dbReference type="SUPFAM" id="SSF54928">
    <property type="entry name" value="RNA-binding domain, RBD"/>
    <property type="match status" value="1"/>
</dbReference>
<dbReference type="Gene3D" id="3.30.70.330">
    <property type="match status" value="1"/>
</dbReference>
<dbReference type="SMART" id="SM00479">
    <property type="entry name" value="EXOIII"/>
    <property type="match status" value="1"/>
</dbReference>
<dbReference type="PANTHER" id="PTHR12801:SF114">
    <property type="entry name" value="EXONUCLEASE, PUTATIVE (AFU_ORTHOLOGUE AFUA_7G00870)-RELATED"/>
    <property type="match status" value="1"/>
</dbReference>
<evidence type="ECO:0000256" key="7">
    <source>
        <dbReference type="SAM" id="MobiDB-lite"/>
    </source>
</evidence>
<feature type="region of interest" description="Disordered" evidence="7">
    <location>
        <begin position="278"/>
        <end position="337"/>
    </location>
</feature>
<dbReference type="Gene3D" id="3.30.420.10">
    <property type="entry name" value="Ribonuclease H-like superfamily/Ribonuclease H"/>
    <property type="match status" value="1"/>
</dbReference>
<dbReference type="PROSITE" id="PS50157">
    <property type="entry name" value="ZINC_FINGER_C2H2_2"/>
    <property type="match status" value="1"/>
</dbReference>
<dbReference type="InterPro" id="IPR047021">
    <property type="entry name" value="REXO1/3/4-like"/>
</dbReference>
<dbReference type="InterPro" id="IPR012337">
    <property type="entry name" value="RNaseH-like_sf"/>
</dbReference>
<keyword evidence="4" id="KW-0479">Metal-binding</keyword>
<reference evidence="10 11" key="1">
    <citation type="journal article" date="2014" name="BMC Genomics">
        <title>Genome sequencing of four Aureobasidium pullulans varieties: biotechnological potential, stress tolerance, and description of new species.</title>
        <authorList>
            <person name="Gostin Ar C."/>
            <person name="Ohm R.A."/>
            <person name="Kogej T."/>
            <person name="Sonjak S."/>
            <person name="Turk M."/>
            <person name="Zajc J."/>
            <person name="Zalar P."/>
            <person name="Grube M."/>
            <person name="Sun H."/>
            <person name="Han J."/>
            <person name="Sharma A."/>
            <person name="Chiniquy J."/>
            <person name="Ngan C.Y."/>
            <person name="Lipzen A."/>
            <person name="Barry K."/>
            <person name="Grigoriev I.V."/>
            <person name="Gunde-Cimerman N."/>
        </authorList>
    </citation>
    <scope>NUCLEOTIDE SEQUENCE [LARGE SCALE GENOMIC DNA]</scope>
    <source>
        <strain evidence="10 11">CBS 110374</strain>
    </source>
</reference>